<reference evidence="1" key="1">
    <citation type="submission" date="2001-05" db="EMBL/GenBank/DDBJ databases">
        <title>Oryza sativa nipponbare(GA3) genomic DNA, chromosome 6, PAC clone:P0633E08.</title>
        <authorList>
            <person name="Sasaki T."/>
            <person name="Matsumoto T."/>
            <person name="Yamamoto K."/>
        </authorList>
    </citation>
    <scope>NUCLEOTIDE SEQUENCE</scope>
</reference>
<reference evidence="2 3" key="2">
    <citation type="journal article" date="2005" name="Nature">
        <title>The map-based sequence of the rice genome.</title>
        <authorList>
            <consortium name="International rice genome sequencing project (IRGSP)"/>
            <person name="Matsumoto T."/>
            <person name="Wu J."/>
            <person name="Kanamori H."/>
            <person name="Katayose Y."/>
            <person name="Fujisawa M."/>
            <person name="Namiki N."/>
            <person name="Mizuno H."/>
            <person name="Yamamoto K."/>
            <person name="Antonio B.A."/>
            <person name="Baba T."/>
            <person name="Sakata K."/>
            <person name="Nagamura Y."/>
            <person name="Aoki H."/>
            <person name="Arikawa K."/>
            <person name="Arita K."/>
            <person name="Bito T."/>
            <person name="Chiden Y."/>
            <person name="Fujitsuka N."/>
            <person name="Fukunaka R."/>
            <person name="Hamada M."/>
            <person name="Harada C."/>
            <person name="Hayashi A."/>
            <person name="Hijishita S."/>
            <person name="Honda M."/>
            <person name="Hosokawa S."/>
            <person name="Ichikawa Y."/>
            <person name="Idonuma A."/>
            <person name="Iijima M."/>
            <person name="Ikeda M."/>
            <person name="Ikeno M."/>
            <person name="Ito K."/>
            <person name="Ito S."/>
            <person name="Ito T."/>
            <person name="Ito Y."/>
            <person name="Ito Y."/>
            <person name="Iwabuchi A."/>
            <person name="Kamiya K."/>
            <person name="Karasawa W."/>
            <person name="Kurita K."/>
            <person name="Katagiri S."/>
            <person name="Kikuta A."/>
            <person name="Kobayashi H."/>
            <person name="Kobayashi N."/>
            <person name="Machita K."/>
            <person name="Maehara T."/>
            <person name="Masukawa M."/>
            <person name="Mizubayashi T."/>
            <person name="Mukai Y."/>
            <person name="Nagasaki H."/>
            <person name="Nagata Y."/>
            <person name="Naito S."/>
            <person name="Nakashima M."/>
            <person name="Nakama Y."/>
            <person name="Nakamichi Y."/>
            <person name="Nakamura M."/>
            <person name="Meguro A."/>
            <person name="Negishi M."/>
            <person name="Ohta I."/>
            <person name="Ohta T."/>
            <person name="Okamoto M."/>
            <person name="Ono N."/>
            <person name="Saji S."/>
            <person name="Sakaguchi M."/>
            <person name="Sakai K."/>
            <person name="Shibata M."/>
            <person name="Shimokawa T."/>
            <person name="Song J."/>
            <person name="Takazaki Y."/>
            <person name="Terasawa K."/>
            <person name="Tsugane M."/>
            <person name="Tsuji K."/>
            <person name="Ueda S."/>
            <person name="Waki K."/>
            <person name="Yamagata H."/>
            <person name="Yamamoto M."/>
            <person name="Yamamoto S."/>
            <person name="Yamane H."/>
            <person name="Yoshiki S."/>
            <person name="Yoshihara R."/>
            <person name="Yukawa K."/>
            <person name="Zhong H."/>
            <person name="Yano M."/>
            <person name="Yuan Q."/>
            <person name="Ouyang S."/>
            <person name="Liu J."/>
            <person name="Jones K.M."/>
            <person name="Gansberger K."/>
            <person name="Moffat K."/>
            <person name="Hill J."/>
            <person name="Bera J."/>
            <person name="Fadrosh D."/>
            <person name="Jin S."/>
            <person name="Johri S."/>
            <person name="Kim M."/>
            <person name="Overton L."/>
            <person name="Reardon M."/>
            <person name="Tsitrin T."/>
            <person name="Vuong H."/>
            <person name="Weaver B."/>
            <person name="Ciecko A."/>
            <person name="Tallon L."/>
            <person name="Jackson J."/>
            <person name="Pai G."/>
            <person name="Aken S.V."/>
            <person name="Utterback T."/>
            <person name="Reidmuller S."/>
            <person name="Feldblyum T."/>
            <person name="Hsiao J."/>
            <person name="Zismann V."/>
            <person name="Iobst S."/>
            <person name="de Vazeille A.R."/>
            <person name="Buell C.R."/>
            <person name="Ying K."/>
            <person name="Li Y."/>
            <person name="Lu T."/>
            <person name="Huang Y."/>
            <person name="Zhao Q."/>
            <person name="Feng Q."/>
            <person name="Zhang L."/>
            <person name="Zhu J."/>
            <person name="Weng Q."/>
            <person name="Mu J."/>
            <person name="Lu Y."/>
            <person name="Fan D."/>
            <person name="Liu Y."/>
            <person name="Guan J."/>
            <person name="Zhang Y."/>
            <person name="Yu S."/>
            <person name="Liu X."/>
            <person name="Zhang Y."/>
            <person name="Hong G."/>
            <person name="Han B."/>
            <person name="Choisne N."/>
            <person name="Demange N."/>
            <person name="Orjeda G."/>
            <person name="Samain S."/>
            <person name="Cattolico L."/>
            <person name="Pelletier E."/>
            <person name="Couloux A."/>
            <person name="Segurens B."/>
            <person name="Wincker P."/>
            <person name="D'Hont A."/>
            <person name="Scarpelli C."/>
            <person name="Weissenbach J."/>
            <person name="Salanoubat M."/>
            <person name="Quetier F."/>
            <person name="Yu Y."/>
            <person name="Kim H.R."/>
            <person name="Rambo T."/>
            <person name="Currie J."/>
            <person name="Collura K."/>
            <person name="Luo M."/>
            <person name="Yang T."/>
            <person name="Ammiraju J.S.S."/>
            <person name="Engler F."/>
            <person name="Soderlund C."/>
            <person name="Wing R.A."/>
            <person name="Palmer L.E."/>
            <person name="de la Bastide M."/>
            <person name="Spiegel L."/>
            <person name="Nascimento L."/>
            <person name="Zutavern T."/>
            <person name="O'Shaughnessy A."/>
            <person name="Dike S."/>
            <person name="Dedhia N."/>
            <person name="Preston R."/>
            <person name="Balija V."/>
            <person name="McCombie W.R."/>
            <person name="Chow T."/>
            <person name="Chen H."/>
            <person name="Chung M."/>
            <person name="Chen C."/>
            <person name="Shaw J."/>
            <person name="Wu H."/>
            <person name="Hsiao K."/>
            <person name="Chao Y."/>
            <person name="Chu M."/>
            <person name="Cheng C."/>
            <person name="Hour A."/>
            <person name="Lee P."/>
            <person name="Lin S."/>
            <person name="Lin Y."/>
            <person name="Liou J."/>
            <person name="Liu S."/>
            <person name="Hsing Y."/>
            <person name="Raghuvanshi S."/>
            <person name="Mohanty A."/>
            <person name="Bharti A.K."/>
            <person name="Gaur A."/>
            <person name="Gupta V."/>
            <person name="Kumar D."/>
            <person name="Ravi V."/>
            <person name="Vij S."/>
            <person name="Kapur A."/>
            <person name="Khurana P."/>
            <person name="Khurana P."/>
            <person name="Khurana J.P."/>
            <person name="Tyagi A.K."/>
            <person name="Gaikwad K."/>
            <person name="Singh A."/>
            <person name="Dalal V."/>
            <person name="Srivastava S."/>
            <person name="Dixit A."/>
            <person name="Pal A.K."/>
            <person name="Ghazi I.A."/>
            <person name="Yadav M."/>
            <person name="Pandit A."/>
            <person name="Bhargava A."/>
            <person name="Sureshbabu K."/>
            <person name="Batra K."/>
            <person name="Sharma T.R."/>
            <person name="Mohapatra T."/>
            <person name="Singh N.K."/>
            <person name="Messing J."/>
            <person name="Nelson A.B."/>
            <person name="Fuks G."/>
            <person name="Kavchok S."/>
            <person name="Keizer G."/>
            <person name="Linton E."/>
            <person name="Llaca V."/>
            <person name="Song R."/>
            <person name="Tanyolac B."/>
            <person name="Young S."/>
            <person name="Ho-Il K."/>
            <person name="Hahn J.H."/>
            <person name="Sangsakoo G."/>
            <person name="Vanavichit A."/>
            <person name="de Mattos Luiz.A.T."/>
            <person name="Zimmer P.D."/>
            <person name="Malone G."/>
            <person name="Dellagostin O."/>
            <person name="de Oliveira A.C."/>
            <person name="Bevan M."/>
            <person name="Bancroft I."/>
            <person name="Minx P."/>
            <person name="Cordum H."/>
            <person name="Wilson R."/>
            <person name="Cheng Z."/>
            <person name="Jin W."/>
            <person name="Jiang J."/>
            <person name="Leong S.A."/>
            <person name="Iwama H."/>
            <person name="Gojobori T."/>
            <person name="Itoh T."/>
            <person name="Niimura Y."/>
            <person name="Fujii Y."/>
            <person name="Habara T."/>
            <person name="Sakai H."/>
            <person name="Sato Y."/>
            <person name="Wilson G."/>
            <person name="Kumar K."/>
            <person name="McCouch S."/>
            <person name="Juretic N."/>
            <person name="Hoen D."/>
            <person name="Wright S."/>
            <person name="Bruskiewich R."/>
            <person name="Bureau T."/>
            <person name="Miyao A."/>
            <person name="Hirochika H."/>
            <person name="Nishikawa T."/>
            <person name="Kadowaki K."/>
            <person name="Sugiura M."/>
            <person name="Burr B."/>
            <person name="Sasaki T."/>
        </authorList>
    </citation>
    <scope>NUCLEOTIDE SEQUENCE [LARGE SCALE GENOMIC DNA]</scope>
    <source>
        <strain evidence="3">cv. Nipponbare</strain>
    </source>
</reference>
<dbReference type="KEGG" id="dosa:Os06g0589900"/>
<organism evidence="1 3">
    <name type="scientific">Oryza sativa subsp. japonica</name>
    <name type="common">Rice</name>
    <dbReference type="NCBI Taxonomy" id="39947"/>
    <lineage>
        <taxon>Eukaryota</taxon>
        <taxon>Viridiplantae</taxon>
        <taxon>Streptophyta</taxon>
        <taxon>Embryophyta</taxon>
        <taxon>Tracheophyta</taxon>
        <taxon>Spermatophyta</taxon>
        <taxon>Magnoliopsida</taxon>
        <taxon>Liliopsida</taxon>
        <taxon>Poales</taxon>
        <taxon>Poaceae</taxon>
        <taxon>BOP clade</taxon>
        <taxon>Oryzoideae</taxon>
        <taxon>Oryzeae</taxon>
        <taxon>Oryzinae</taxon>
        <taxon>Oryza</taxon>
        <taxon>Oryza sativa</taxon>
    </lineage>
</organism>
<accession>Q69X92</accession>
<evidence type="ECO:0000313" key="2">
    <source>
        <dbReference type="EMBL" id="BAF19879.1"/>
    </source>
</evidence>
<proteinExistence type="predicted"/>
<evidence type="ECO:0000313" key="1">
    <source>
        <dbReference type="EMBL" id="BAD32909.1"/>
    </source>
</evidence>
<gene>
    <name evidence="2" type="ordered locus">Os06g0589900</name>
    <name evidence="1" type="ORF">P0633E08.14</name>
</gene>
<reference evidence="3" key="6">
    <citation type="journal article" date="2008" name="Nucleic Acids Res.">
        <title>The rice annotation project database (RAP-DB): 2008 update.</title>
        <authorList>
            <consortium name="The rice annotation project (RAP)"/>
        </authorList>
    </citation>
    <scope>GENOME REANNOTATION</scope>
    <source>
        <strain evidence="3">cv. Nipponbare</strain>
    </source>
</reference>
<dbReference type="AlphaFoldDB" id="Q69X92"/>
<sequence length="69" mass="7443">MSGCWEIFPHSSGEHFTSLRKATTSFMVGRSAGAGFTQKMAIPSVCSISWTSWSGMPRSFGSRMFTAGS</sequence>
<protein>
    <submittedName>
        <fullName evidence="2">Os06g0589900 protein</fullName>
    </submittedName>
</protein>
<dbReference type="Proteomes" id="UP000000763">
    <property type="component" value="Chromosome 6"/>
</dbReference>
<reference evidence="2" key="8">
    <citation type="submission" date="2012-08" db="EMBL/GenBank/DDBJ databases">
        <title>The Second Rice Annotation Project Meeting (RAP2).</title>
        <authorList>
            <consortium name="The Rice Annotation Project (RAP)"/>
        </authorList>
    </citation>
    <scope>NUCLEOTIDE SEQUENCE</scope>
</reference>
<reference evidence="2" key="7">
    <citation type="submission" date="2012-08" db="EMBL/GenBank/DDBJ databases">
        <title>Oryza sativa nipponbare(GA3) genomic DNA, chromosome 6.</title>
        <authorList>
            <consortium name="IRGSP(International Rice Genome Sequencing Project)"/>
        </authorList>
    </citation>
    <scope>NUCLEOTIDE SEQUENCE</scope>
</reference>
<reference evidence="2" key="3">
    <citation type="journal article" date="2006" name="Nucleic Acids Res.">
        <title>The Rice Annotation Project Database (RAP-DB): hub for Oryza sativa ssp. japonica genome information.</title>
        <authorList>
            <person name="Ohyanagi H."/>
            <person name="Tanaka T."/>
            <person name="Sakai H."/>
            <person name="Shigemoto Y."/>
            <person name="Yamaguchi K."/>
            <person name="Habara T."/>
            <person name="Fujii Y."/>
            <person name="Antonio B.A."/>
            <person name="Nagamura Y."/>
            <person name="Imanishi T."/>
            <person name="Ikeo K."/>
            <person name="Itoh T."/>
            <person name="Gojobori T."/>
            <person name="Sasaki T."/>
        </authorList>
    </citation>
    <scope>NUCLEOTIDE SEQUENCE</scope>
</reference>
<reference evidence="2" key="4">
    <citation type="journal article" date="2007" name="Genome Res.">
        <title>Curated Genome Annotation of Oryza sativa ssp. japonica and Comparative Genome Analysis with Arabidopsis thaliana.</title>
        <authorList>
            <consortium name="The Rice Annotation Project (RAP)"/>
            <person name="Itoh T."/>
            <person name="Tanaka T."/>
            <person name="Barrero R.A."/>
            <person name="Yamasaki C."/>
            <person name="Fujii Y."/>
            <person name="Hilton P.B."/>
            <person name="Antonio B.A."/>
            <person name="Aono H."/>
            <person name="Apweiler R."/>
            <person name="Bruskiewich R."/>
            <person name="Bureau T."/>
            <person name="Burr F."/>
            <person name="Costa de Oliveira A."/>
            <person name="Fuks G."/>
            <person name="Habara T."/>
            <person name="Haberer G."/>
            <person name="Han B."/>
            <person name="Harada E."/>
            <person name="Hiraki A.T."/>
            <person name="Hirochika H."/>
            <person name="Hoen D."/>
            <person name="Hokari H."/>
            <person name="Hosokawa S."/>
            <person name="Hsing Y."/>
            <person name="Ikawa H."/>
            <person name="Ikeo K."/>
            <person name="Imanishi T."/>
            <person name="Ito Y."/>
            <person name="Jaiswal P."/>
            <person name="Kanno M."/>
            <person name="Kawahara Y."/>
            <person name="Kawamura T."/>
            <person name="Kawashima H."/>
            <person name="Khurana J.P."/>
            <person name="Kikuchi S."/>
            <person name="Komatsu S."/>
            <person name="Koyanagi K.O."/>
            <person name="Kubooka H."/>
            <person name="Lieberherr D."/>
            <person name="Lin Y.C."/>
            <person name="Lonsdale D."/>
            <person name="Matsumoto T."/>
            <person name="Matsuya A."/>
            <person name="McCombie W.R."/>
            <person name="Messing J."/>
            <person name="Miyao A."/>
            <person name="Mulder N."/>
            <person name="Nagamura Y."/>
            <person name="Nam J."/>
            <person name="Namiki N."/>
            <person name="Numa H."/>
            <person name="Nurimoto S."/>
            <person name="O'donovan C."/>
            <person name="Ohyanagi H."/>
            <person name="Okido T."/>
            <person name="Oota S."/>
            <person name="Osato N."/>
            <person name="Palmer L.E."/>
            <person name="Quetier F."/>
            <person name="Raghuvanshi S."/>
            <person name="Saichi N."/>
            <person name="Sakai H."/>
            <person name="Sakai Y."/>
            <person name="Sakata K."/>
            <person name="Sakurai T."/>
            <person name="Sato F."/>
            <person name="Sato Y."/>
            <person name="Schoof H."/>
            <person name="Seki M."/>
            <person name="Shibata M."/>
            <person name="Shimizu Y."/>
            <person name="Shinozaki K."/>
            <person name="Shinso Y."/>
            <person name="Singh N.K."/>
            <person name="Smith-White B."/>
            <person name="Takeda J."/>
            <person name="Tanino M."/>
            <person name="Tatusova T."/>
            <person name="Thongjuea S."/>
            <person name="Todokoro F."/>
            <person name="Tsugane M."/>
            <person name="Tyagi A.K."/>
            <person name="Vanavichit A."/>
            <person name="Wang A."/>
            <person name="Wing R.A."/>
            <person name="Yamaguchi K."/>
            <person name="Yamamoto M."/>
            <person name="Yamamoto N."/>
            <person name="Yu Y."/>
            <person name="Zhang H."/>
            <person name="Zhao Q."/>
            <person name="Higo K."/>
            <person name="Burr B."/>
            <person name="Gojobori T."/>
            <person name="Sasaki T."/>
        </authorList>
    </citation>
    <scope>NUCLEOTIDE SEQUENCE</scope>
</reference>
<dbReference type="EMBL" id="AP008212">
    <property type="protein sequence ID" value="BAF19879.1"/>
    <property type="molecule type" value="Genomic_DNA"/>
</dbReference>
<name>Q69X92_ORYSJ</name>
<reference evidence="2" key="5">
    <citation type="journal article" date="2008" name="Nucleic Acids Res.">
        <title>The Rice Annotation Project Database (RAP-DB): 2008 update.</title>
        <authorList>
            <consortium name="The Rice Annotation Project (RAP)"/>
            <person name="Tanaka T."/>
            <person name="Antonio B.A."/>
            <person name="Kikuchi S."/>
            <person name="Matsumoto T."/>
            <person name="Nagamura Y."/>
            <person name="Numa H."/>
            <person name="Sakai H."/>
            <person name="Wu J."/>
            <person name="Itoh T."/>
            <person name="Sasaki T."/>
            <person name="Aono R."/>
            <person name="Fujii Y."/>
            <person name="Habara T."/>
            <person name="Harada E."/>
            <person name="Kanno M."/>
            <person name="Kawahara Y."/>
            <person name="Kawashima H."/>
            <person name="Kubooka H."/>
            <person name="Matsuya A."/>
            <person name="Nakaoka H."/>
            <person name="Saichi N."/>
            <person name="Sanbonmatsu R."/>
            <person name="Sato Y."/>
            <person name="Shinso Y."/>
            <person name="Suzuki M."/>
            <person name="Takeda J."/>
            <person name="Tanino M."/>
            <person name="Todokoro F."/>
            <person name="Yamaguchi K."/>
            <person name="Yamamoto N."/>
            <person name="Yamasaki C."/>
            <person name="Imanishi T."/>
            <person name="Okido T."/>
            <person name="Tada M."/>
            <person name="Ikeo K."/>
            <person name="Tateno Y."/>
            <person name="Gojobori T."/>
            <person name="Lin Y.C."/>
            <person name="Wei F.J."/>
            <person name="Hsing Y.I."/>
            <person name="Zhao Q."/>
            <person name="Han B."/>
            <person name="Kramer M.R."/>
            <person name="McCombie R.W."/>
            <person name="Lonsdale D."/>
            <person name="O'Donovan C.C."/>
            <person name="Whitfield E.J."/>
            <person name="Apweiler R."/>
            <person name="Koyanagi K.O."/>
            <person name="Khurana J.P."/>
            <person name="Raghuvanshi S."/>
            <person name="Singh N.K."/>
            <person name="Tyagi A.K."/>
            <person name="Haberer G."/>
            <person name="Fujisawa M."/>
            <person name="Hosokawa S."/>
            <person name="Ito Y."/>
            <person name="Ikawa H."/>
            <person name="Shibata M."/>
            <person name="Yamamoto M."/>
            <person name="Bruskiewich R.M."/>
            <person name="Hoen D.R."/>
            <person name="Bureau TE."/>
            <person name="Namiki N."/>
            <person name="Ohyanagi H."/>
            <person name="Sakai Y."/>
            <person name="Nobushima S."/>
            <person name="Sakata K."/>
            <person name="Barrero R.A."/>
            <person name="Sato Y."/>
            <person name="Souvorov A."/>
            <person name="Smith-White B."/>
            <person name="Tatusova T."/>
            <person name="An S."/>
            <person name="An G."/>
            <person name="OOta S."/>
            <person name="Fuks G."/>
            <person name="Messing J."/>
            <person name="Christie K.R."/>
            <person name="Lieberherr D."/>
            <person name="Kim H."/>
            <person name="Zuccolo A."/>
            <person name="Wing R.A."/>
            <person name="Nobuta K."/>
            <person name="Green P.J."/>
            <person name="Lu C."/>
            <person name="Meyers BC."/>
            <person name="Chaparro C."/>
            <person name="Piegu B."/>
            <person name="Panaud O."/>
            <person name="Echeverria M."/>
        </authorList>
    </citation>
    <scope>NUCLEOTIDE SEQUENCE</scope>
</reference>
<dbReference type="EMBL" id="AP003622">
    <property type="protein sequence ID" value="BAD32909.1"/>
    <property type="molecule type" value="Genomic_DNA"/>
</dbReference>
<evidence type="ECO:0000313" key="3">
    <source>
        <dbReference type="Proteomes" id="UP000000763"/>
    </source>
</evidence>